<dbReference type="EMBL" id="OW240920">
    <property type="protein sequence ID" value="CAH2316339.1"/>
    <property type="molecule type" value="Genomic_DNA"/>
</dbReference>
<evidence type="ECO:0000259" key="9">
    <source>
        <dbReference type="Pfam" id="PF21376"/>
    </source>
</evidence>
<reference evidence="10" key="1">
    <citation type="submission" date="2022-03" db="EMBL/GenBank/DDBJ databases">
        <authorList>
            <person name="Alioto T."/>
            <person name="Alioto T."/>
            <person name="Gomez Garrido J."/>
        </authorList>
    </citation>
    <scope>NUCLEOTIDE SEQUENCE</scope>
</reference>
<dbReference type="GO" id="GO:0034504">
    <property type="term" value="P:protein localization to nucleus"/>
    <property type="evidence" value="ECO:0007669"/>
    <property type="project" value="TreeGrafter"/>
</dbReference>
<keyword evidence="3 8" id="KW-0732">Signal</keyword>
<dbReference type="GO" id="GO:0071763">
    <property type="term" value="P:nuclear membrane organization"/>
    <property type="evidence" value="ECO:0007669"/>
    <property type="project" value="TreeGrafter"/>
</dbReference>
<evidence type="ECO:0000256" key="7">
    <source>
        <dbReference type="ARBA" id="ARBA00023180"/>
    </source>
</evidence>
<dbReference type="Proteomes" id="UP001295444">
    <property type="component" value="Chromosome 09"/>
</dbReference>
<feature type="chain" id="PRO_5042296826" evidence="8">
    <location>
        <begin position="29"/>
        <end position="593"/>
    </location>
</feature>
<dbReference type="PANTHER" id="PTHR10760">
    <property type="entry name" value="TORSIN"/>
    <property type="match status" value="1"/>
</dbReference>
<evidence type="ECO:0000256" key="5">
    <source>
        <dbReference type="ARBA" id="ARBA00022824"/>
    </source>
</evidence>
<dbReference type="InterPro" id="IPR010448">
    <property type="entry name" value="Torsin"/>
</dbReference>
<dbReference type="InterPro" id="IPR027417">
    <property type="entry name" value="P-loop_NTPase"/>
</dbReference>
<dbReference type="InterPro" id="IPR049337">
    <property type="entry name" value="TOR1A_C"/>
</dbReference>
<evidence type="ECO:0000256" key="3">
    <source>
        <dbReference type="ARBA" id="ARBA00022729"/>
    </source>
</evidence>
<accession>A0AAD1WLK7</accession>
<evidence type="ECO:0000313" key="11">
    <source>
        <dbReference type="Proteomes" id="UP001295444"/>
    </source>
</evidence>
<name>A0AAD1WLK7_PELCU</name>
<keyword evidence="6" id="KW-0067">ATP-binding</keyword>
<dbReference type="FunFam" id="3.40.50.300:FF:002276">
    <property type="entry name" value="Torsin, putative"/>
    <property type="match status" value="1"/>
</dbReference>
<dbReference type="AlphaFoldDB" id="A0AAD1WLK7"/>
<gene>
    <name evidence="10" type="ORF">PECUL_23A044658</name>
</gene>
<dbReference type="GO" id="GO:0005788">
    <property type="term" value="C:endoplasmic reticulum lumen"/>
    <property type="evidence" value="ECO:0007669"/>
    <property type="project" value="UniProtKB-SubCell"/>
</dbReference>
<feature type="signal peptide" evidence="8">
    <location>
        <begin position="1"/>
        <end position="28"/>
    </location>
</feature>
<dbReference type="GO" id="GO:0016887">
    <property type="term" value="F:ATP hydrolysis activity"/>
    <property type="evidence" value="ECO:0007669"/>
    <property type="project" value="InterPro"/>
</dbReference>
<dbReference type="PANTHER" id="PTHR10760:SF14">
    <property type="entry name" value="TORSIN-1B"/>
    <property type="match status" value="1"/>
</dbReference>
<evidence type="ECO:0000256" key="1">
    <source>
        <dbReference type="ARBA" id="ARBA00004319"/>
    </source>
</evidence>
<dbReference type="GO" id="GO:0019894">
    <property type="term" value="F:kinesin binding"/>
    <property type="evidence" value="ECO:0007669"/>
    <property type="project" value="TreeGrafter"/>
</dbReference>
<keyword evidence="11" id="KW-1185">Reference proteome</keyword>
<comment type="subcellular location">
    <subcellularLocation>
        <location evidence="1">Endoplasmic reticulum lumen</location>
    </subcellularLocation>
</comment>
<proteinExistence type="inferred from homology"/>
<feature type="domain" description="Torsin-1A C-terminal" evidence="9">
    <location>
        <begin position="535"/>
        <end position="590"/>
    </location>
</feature>
<protein>
    <submittedName>
        <fullName evidence="10">Torsin-1A-like isoform X1</fullName>
    </submittedName>
</protein>
<keyword evidence="4" id="KW-0547">Nucleotide-binding</keyword>
<keyword evidence="7" id="KW-0325">Glycoprotein</keyword>
<dbReference type="PRINTS" id="PR00300">
    <property type="entry name" value="CLPPROTEASEA"/>
</dbReference>
<evidence type="ECO:0000256" key="4">
    <source>
        <dbReference type="ARBA" id="ARBA00022741"/>
    </source>
</evidence>
<dbReference type="GO" id="GO:0005524">
    <property type="term" value="F:ATP binding"/>
    <property type="evidence" value="ECO:0007669"/>
    <property type="project" value="UniProtKB-KW"/>
</dbReference>
<dbReference type="Pfam" id="PF21376">
    <property type="entry name" value="TOR1A_C"/>
    <property type="match status" value="1"/>
</dbReference>
<sequence length="593" mass="67509">MAAADRQSMAAAGHCMLLLTLLCSPVTALEPLSTGAVILGTGSVLYGLYVALPGLKCYVSRCCGEERPFSAYALHNDLNEKLFGQHLAHNMVLRSLNVFMKNANPRKPLVMSFHGWTGTGKNYITSIVVKNIFKLGMASESVHFIVPSLHFPHDSQISLYKEFSMQLKSNTLFCFLDLKCTWGCRDAGVVWSGMKSTTAFQEQVPERVVYRNAFVPSWIYVLLRDSNGVEMVKKPHRYWKKEGSRKAIELGNLELRWLKCRWKNPQSGRPRIYNTSILPVHIRSSAESRSERKCLIATGRGGQVRTVTGHYLNPLGSPQFRAALHNDLNEKLFGQHLAHNMVLRSLNVFMKNANPRKPLVMSFHGWTGTGKNYLTSIVVKNIFKLGMASESVHFIVPSLHFPHDSQISLYKDQLKSWIQGNVSRCERSIFIFDEADKLHPGLLRVMQPFLDFNDHIDGVSYRRAIFIFISNAGGELINRKMVEIWKDKKKREELVYSDFEHVLSSELFNSNESGFWQSELIAKDLINIYVPFLPLEFIHVKNCVLAELKHRGLHEDETLAEKVAKDMDYFPKEKRIFSTKGCKTVVSKLDLHI</sequence>
<dbReference type="SUPFAM" id="SSF52540">
    <property type="entry name" value="P-loop containing nucleoside triphosphate hydrolases"/>
    <property type="match status" value="1"/>
</dbReference>
<keyword evidence="5" id="KW-0256">Endoplasmic reticulum</keyword>
<evidence type="ECO:0000256" key="6">
    <source>
        <dbReference type="ARBA" id="ARBA00022840"/>
    </source>
</evidence>
<evidence type="ECO:0000313" key="10">
    <source>
        <dbReference type="EMBL" id="CAH2316339.1"/>
    </source>
</evidence>
<evidence type="ECO:0000256" key="2">
    <source>
        <dbReference type="ARBA" id="ARBA00006235"/>
    </source>
</evidence>
<dbReference type="GO" id="GO:0005635">
    <property type="term" value="C:nuclear envelope"/>
    <property type="evidence" value="ECO:0007669"/>
    <property type="project" value="TreeGrafter"/>
</dbReference>
<comment type="similarity">
    <text evidence="2">Belongs to the ClpA/ClpB family. Torsin subfamily.</text>
</comment>
<organism evidence="10 11">
    <name type="scientific">Pelobates cultripes</name>
    <name type="common">Western spadefoot toad</name>
    <dbReference type="NCBI Taxonomy" id="61616"/>
    <lineage>
        <taxon>Eukaryota</taxon>
        <taxon>Metazoa</taxon>
        <taxon>Chordata</taxon>
        <taxon>Craniata</taxon>
        <taxon>Vertebrata</taxon>
        <taxon>Euteleostomi</taxon>
        <taxon>Amphibia</taxon>
        <taxon>Batrachia</taxon>
        <taxon>Anura</taxon>
        <taxon>Pelobatoidea</taxon>
        <taxon>Pelobatidae</taxon>
        <taxon>Pelobates</taxon>
    </lineage>
</organism>
<dbReference type="Pfam" id="PF06309">
    <property type="entry name" value="Torsin"/>
    <property type="match status" value="2"/>
</dbReference>
<dbReference type="Gene3D" id="3.40.50.300">
    <property type="entry name" value="P-loop containing nucleotide triphosphate hydrolases"/>
    <property type="match status" value="1"/>
</dbReference>
<dbReference type="InterPro" id="IPR001270">
    <property type="entry name" value="ClpA/B"/>
</dbReference>
<evidence type="ECO:0000256" key="8">
    <source>
        <dbReference type="SAM" id="SignalP"/>
    </source>
</evidence>